<keyword evidence="2" id="KW-1185">Reference proteome</keyword>
<name>A0AAV0EP17_9ASTE</name>
<proteinExistence type="predicted"/>
<dbReference type="EMBL" id="CAMAPF010000934">
    <property type="protein sequence ID" value="CAH9124449.1"/>
    <property type="molecule type" value="Genomic_DNA"/>
</dbReference>
<dbReference type="Proteomes" id="UP001152523">
    <property type="component" value="Unassembled WGS sequence"/>
</dbReference>
<evidence type="ECO:0008006" key="3">
    <source>
        <dbReference type="Google" id="ProtNLM"/>
    </source>
</evidence>
<reference evidence="1" key="1">
    <citation type="submission" date="2022-07" db="EMBL/GenBank/DDBJ databases">
        <authorList>
            <person name="Macas J."/>
            <person name="Novak P."/>
            <person name="Neumann P."/>
        </authorList>
    </citation>
    <scope>NUCLEOTIDE SEQUENCE</scope>
</reference>
<sequence length="91" mass="9630">MPHAYPRQKILALGVLRFLSSSPCQEAGPLPSYIKEEDGGAVILRPAGGFSALSFGLAGVGNDANAGFHPQPNLQQNCCRGTQRGKGFELF</sequence>
<comment type="caution">
    <text evidence="1">The sequence shown here is derived from an EMBL/GenBank/DDBJ whole genome shotgun (WGS) entry which is preliminary data.</text>
</comment>
<dbReference type="AlphaFoldDB" id="A0AAV0EP17"/>
<evidence type="ECO:0000313" key="2">
    <source>
        <dbReference type="Proteomes" id="UP001152523"/>
    </source>
</evidence>
<organism evidence="1 2">
    <name type="scientific">Cuscuta epithymum</name>
    <dbReference type="NCBI Taxonomy" id="186058"/>
    <lineage>
        <taxon>Eukaryota</taxon>
        <taxon>Viridiplantae</taxon>
        <taxon>Streptophyta</taxon>
        <taxon>Embryophyta</taxon>
        <taxon>Tracheophyta</taxon>
        <taxon>Spermatophyta</taxon>
        <taxon>Magnoliopsida</taxon>
        <taxon>eudicotyledons</taxon>
        <taxon>Gunneridae</taxon>
        <taxon>Pentapetalae</taxon>
        <taxon>asterids</taxon>
        <taxon>lamiids</taxon>
        <taxon>Solanales</taxon>
        <taxon>Convolvulaceae</taxon>
        <taxon>Cuscuteae</taxon>
        <taxon>Cuscuta</taxon>
        <taxon>Cuscuta subgen. Cuscuta</taxon>
    </lineage>
</organism>
<evidence type="ECO:0000313" key="1">
    <source>
        <dbReference type="EMBL" id="CAH9124449.1"/>
    </source>
</evidence>
<gene>
    <name evidence="1" type="ORF">CEPIT_LOCUS25992</name>
</gene>
<protein>
    <recommendedName>
        <fullName evidence="3">Secreted protein</fullName>
    </recommendedName>
</protein>
<accession>A0AAV0EP17</accession>